<comment type="subcellular location">
    <subcellularLocation>
        <location evidence="1">Membrane</location>
    </subcellularLocation>
</comment>
<reference evidence="5" key="1">
    <citation type="journal article" date="2024" name="J Bioinform Genom">
        <title>Complete genome sequence of the type strain bacterium Sphaerochaeta associata GLS2t (VKM B-2742)t.</title>
        <authorList>
            <person name="Troshina O.Y."/>
            <person name="Tepeeva A.N."/>
            <person name="Arzamasceva V.O."/>
            <person name="Whitman W.B."/>
            <person name="Varghese N."/>
            <person name="Shapiro N."/>
            <person name="Woyke T."/>
            <person name="Kripides N.C."/>
            <person name="Vasilenko O.V."/>
        </authorList>
    </citation>
    <scope>NUCLEOTIDE SEQUENCE [LARGE SCALE GENOMIC DNA]</scope>
    <source>
        <strain evidence="5">GLS2T</strain>
    </source>
</reference>
<feature type="domain" description="Beta-lactamase-related" evidence="3">
    <location>
        <begin position="60"/>
        <end position="377"/>
    </location>
</feature>
<evidence type="ECO:0000259" key="3">
    <source>
        <dbReference type="Pfam" id="PF00144"/>
    </source>
</evidence>
<evidence type="ECO:0000256" key="2">
    <source>
        <dbReference type="ARBA" id="ARBA00023136"/>
    </source>
</evidence>
<evidence type="ECO:0000313" key="4">
    <source>
        <dbReference type="EMBL" id="UOM51954.1"/>
    </source>
</evidence>
<gene>
    <name evidence="4" type="ORF">MUG09_04080</name>
</gene>
<keyword evidence="2" id="KW-0472">Membrane</keyword>
<keyword evidence="5" id="KW-1185">Reference proteome</keyword>
<organism evidence="4 5">
    <name type="scientific">Sphaerochaeta associata</name>
    <dbReference type="NCBI Taxonomy" id="1129264"/>
    <lineage>
        <taxon>Bacteria</taxon>
        <taxon>Pseudomonadati</taxon>
        <taxon>Spirochaetota</taxon>
        <taxon>Spirochaetia</taxon>
        <taxon>Spirochaetales</taxon>
        <taxon>Sphaerochaetaceae</taxon>
        <taxon>Sphaerochaeta</taxon>
    </lineage>
</organism>
<dbReference type="PANTHER" id="PTHR46825:SF11">
    <property type="entry name" value="PENICILLIN-BINDING PROTEIN 4"/>
    <property type="match status" value="1"/>
</dbReference>
<dbReference type="SUPFAM" id="SSF56601">
    <property type="entry name" value="beta-lactamase/transpeptidase-like"/>
    <property type="match status" value="1"/>
</dbReference>
<name>A0ABY4DFQ7_9SPIR</name>
<dbReference type="InterPro" id="IPR050491">
    <property type="entry name" value="AmpC-like"/>
</dbReference>
<dbReference type="InterPro" id="IPR012338">
    <property type="entry name" value="Beta-lactam/transpept-like"/>
</dbReference>
<evidence type="ECO:0000256" key="1">
    <source>
        <dbReference type="ARBA" id="ARBA00004370"/>
    </source>
</evidence>
<dbReference type="Proteomes" id="UP000829708">
    <property type="component" value="Chromosome"/>
</dbReference>
<evidence type="ECO:0000313" key="5">
    <source>
        <dbReference type="Proteomes" id="UP000829708"/>
    </source>
</evidence>
<protein>
    <submittedName>
        <fullName evidence="4">Beta-lactamase family protein</fullName>
    </submittedName>
</protein>
<sequence>MALKHTFPKIPMRTMLIIFGVIIPWYILTSCQSSVNEYETRPALSFSQVKEFGLAGCLDYYAVPGCAWAVIDDQGVTTGTLGETFIGSGNPIKATHRFQIGSLGKSYTSLMAAQCVEAGLINWDTKILTVFPTWQEHMHSAYKDITLADLLSHNHSLQPLNAHQTQIDEAGNLIYEDIPNFYGSDSERRRDFSKYALSLVPVETEGVNYGNAGYIIAGCMLEEVTGKTWEILAQELASDLEIEIGFERPNRIGPSQPWGHRLITNKRLQPVAASEREIYNDPLSSPAGNINVNILDFSKYVRQFMNGLHTVDGIVKAETFKYLLMGRNPYAMGWYNDFTTDSIFYHYGSEGTFYCHMMIFANLNAAIIIFTNANNEDTTVNFINDIRNYLKYTYIYGSDS</sequence>
<dbReference type="Pfam" id="PF00144">
    <property type="entry name" value="Beta-lactamase"/>
    <property type="match status" value="1"/>
</dbReference>
<dbReference type="PROSITE" id="PS51257">
    <property type="entry name" value="PROKAR_LIPOPROTEIN"/>
    <property type="match status" value="1"/>
</dbReference>
<dbReference type="InterPro" id="IPR001466">
    <property type="entry name" value="Beta-lactam-related"/>
</dbReference>
<proteinExistence type="predicted"/>
<dbReference type="Gene3D" id="3.40.710.10">
    <property type="entry name" value="DD-peptidase/beta-lactamase superfamily"/>
    <property type="match status" value="1"/>
</dbReference>
<dbReference type="EMBL" id="CP094929">
    <property type="protein sequence ID" value="UOM51954.1"/>
    <property type="molecule type" value="Genomic_DNA"/>
</dbReference>
<accession>A0ABY4DFQ7</accession>
<dbReference type="PANTHER" id="PTHR46825">
    <property type="entry name" value="D-ALANYL-D-ALANINE-CARBOXYPEPTIDASE/ENDOPEPTIDASE AMPH"/>
    <property type="match status" value="1"/>
</dbReference>
<dbReference type="RefSeq" id="WP_244773822.1">
    <property type="nucleotide sequence ID" value="NZ_CP094929.1"/>
</dbReference>